<sequence length="257" mass="27661">MSKILTVFGATGNQGGSVVRAILGDAAFSSQFKIRAVTRNATKPAARALQAMGAKVVAGNMSTFESVAPALQGAHTVFLATNFWESTNAATEISQGKAVADAAKAAGVNHFDSKAKIEQYIRDSGIPSTFVLPGWYASNFFQAIQKSEDGSYLLPAPVDVDKAKIPILDVVADTGKFVKAAIKHHPKYVGKHIYAATNYYSPSQLLAEFSEEMLENFLLTENPGYYGGAGLSESLSLLDETPTTWREFVDKNKAKWL</sequence>
<gene>
    <name evidence="4" type="ORF">HRG_04625</name>
</gene>
<evidence type="ECO:0000256" key="2">
    <source>
        <dbReference type="ARBA" id="ARBA00022857"/>
    </source>
</evidence>
<dbReference type="AlphaFoldDB" id="A0A9P8N3U8"/>
<comment type="similarity">
    <text evidence="1">Belongs to the NmrA-type oxidoreductase family.</text>
</comment>
<proteinExistence type="inferred from homology"/>
<dbReference type="Gene3D" id="3.40.50.720">
    <property type="entry name" value="NAD(P)-binding Rossmann-like Domain"/>
    <property type="match status" value="1"/>
</dbReference>
<dbReference type="SUPFAM" id="SSF51735">
    <property type="entry name" value="NAD(P)-binding Rossmann-fold domains"/>
    <property type="match status" value="1"/>
</dbReference>
<dbReference type="PANTHER" id="PTHR42748">
    <property type="entry name" value="NITROGEN METABOLITE REPRESSION PROTEIN NMRA FAMILY MEMBER"/>
    <property type="match status" value="1"/>
</dbReference>
<keyword evidence="5" id="KW-1185">Reference proteome</keyword>
<dbReference type="OrthoDB" id="300709at2759"/>
<dbReference type="GO" id="GO:0005634">
    <property type="term" value="C:nucleus"/>
    <property type="evidence" value="ECO:0007669"/>
    <property type="project" value="TreeGrafter"/>
</dbReference>
<dbReference type="GeneID" id="68353754"/>
<dbReference type="InterPro" id="IPR036291">
    <property type="entry name" value="NAD(P)-bd_dom_sf"/>
</dbReference>
<keyword evidence="2" id="KW-0521">NADP</keyword>
<dbReference type="InterPro" id="IPR051164">
    <property type="entry name" value="NmrA-like_oxidored"/>
</dbReference>
<dbReference type="EMBL" id="JAIZPD010000004">
    <property type="protein sequence ID" value="KAH0964197.1"/>
    <property type="molecule type" value="Genomic_DNA"/>
</dbReference>
<dbReference type="Pfam" id="PF05368">
    <property type="entry name" value="NmrA"/>
    <property type="match status" value="1"/>
</dbReference>
<evidence type="ECO:0000313" key="4">
    <source>
        <dbReference type="EMBL" id="KAH0964197.1"/>
    </source>
</evidence>
<reference evidence="4" key="1">
    <citation type="submission" date="2021-09" db="EMBL/GenBank/DDBJ databases">
        <title>A high-quality genome of the endoparasitic fungus Hirsutella rhossiliensis with a comparison of Hirsutella genomes reveals transposable elements contributing to genome size variation.</title>
        <authorList>
            <person name="Lin R."/>
            <person name="Jiao Y."/>
            <person name="Sun X."/>
            <person name="Ling J."/>
            <person name="Xie B."/>
            <person name="Cheng X."/>
        </authorList>
    </citation>
    <scope>NUCLEOTIDE SEQUENCE</scope>
    <source>
        <strain evidence="4">HR02</strain>
    </source>
</reference>
<feature type="domain" description="NmrA-like" evidence="3">
    <location>
        <begin position="2"/>
        <end position="111"/>
    </location>
</feature>
<dbReference type="Proteomes" id="UP000824596">
    <property type="component" value="Unassembled WGS sequence"/>
</dbReference>
<evidence type="ECO:0000259" key="3">
    <source>
        <dbReference type="Pfam" id="PF05368"/>
    </source>
</evidence>
<name>A0A9P8N3U8_9HYPO</name>
<accession>A0A9P8N3U8</accession>
<dbReference type="PANTHER" id="PTHR42748:SF31">
    <property type="entry name" value="NMRA-LIKE DOMAIN-CONTAINING PROTEIN-RELATED"/>
    <property type="match status" value="1"/>
</dbReference>
<dbReference type="InterPro" id="IPR008030">
    <property type="entry name" value="NmrA-like"/>
</dbReference>
<organism evidence="4 5">
    <name type="scientific">Hirsutella rhossiliensis</name>
    <dbReference type="NCBI Taxonomy" id="111463"/>
    <lineage>
        <taxon>Eukaryota</taxon>
        <taxon>Fungi</taxon>
        <taxon>Dikarya</taxon>
        <taxon>Ascomycota</taxon>
        <taxon>Pezizomycotina</taxon>
        <taxon>Sordariomycetes</taxon>
        <taxon>Hypocreomycetidae</taxon>
        <taxon>Hypocreales</taxon>
        <taxon>Ophiocordycipitaceae</taxon>
        <taxon>Hirsutella</taxon>
    </lineage>
</organism>
<evidence type="ECO:0000256" key="1">
    <source>
        <dbReference type="ARBA" id="ARBA00006328"/>
    </source>
</evidence>
<dbReference type="RefSeq" id="XP_044721710.1">
    <property type="nucleotide sequence ID" value="XM_044863096.1"/>
</dbReference>
<evidence type="ECO:0000313" key="5">
    <source>
        <dbReference type="Proteomes" id="UP000824596"/>
    </source>
</evidence>
<dbReference type="CDD" id="cd05251">
    <property type="entry name" value="NmrA_like_SDR_a"/>
    <property type="match status" value="1"/>
</dbReference>
<protein>
    <submittedName>
        <fullName evidence="4">NmrA-like family domain-containing protein</fullName>
    </submittedName>
</protein>
<comment type="caution">
    <text evidence="4">The sequence shown here is derived from an EMBL/GenBank/DDBJ whole genome shotgun (WGS) entry which is preliminary data.</text>
</comment>